<dbReference type="InterPro" id="IPR017896">
    <property type="entry name" value="4Fe4S_Fe-S-bd"/>
</dbReference>
<dbReference type="PANTHER" id="PTHR30002:SF4">
    <property type="entry name" value="EPOXYQUEUOSINE REDUCTASE"/>
    <property type="match status" value="1"/>
</dbReference>
<dbReference type="InterPro" id="IPR004453">
    <property type="entry name" value="QueG"/>
</dbReference>
<evidence type="ECO:0000256" key="2">
    <source>
        <dbReference type="ARBA" id="ARBA00022723"/>
    </source>
</evidence>
<dbReference type="InterPro" id="IPR017900">
    <property type="entry name" value="4Fe4S_Fe_S_CS"/>
</dbReference>
<dbReference type="EMBL" id="FWDM01000023">
    <property type="protein sequence ID" value="SLM13887.1"/>
    <property type="molecule type" value="Genomic_DNA"/>
</dbReference>
<gene>
    <name evidence="7" type="ORF">SPIROBIBN47_30012</name>
</gene>
<feature type="region of interest" description="Disordered" evidence="5">
    <location>
        <begin position="49"/>
        <end position="77"/>
    </location>
</feature>
<evidence type="ECO:0000256" key="3">
    <source>
        <dbReference type="ARBA" id="ARBA00023004"/>
    </source>
</evidence>
<accession>A0A3P3XJN5</accession>
<feature type="domain" description="4Fe-4S ferredoxin-type" evidence="6">
    <location>
        <begin position="248"/>
        <end position="277"/>
    </location>
</feature>
<organism evidence="7">
    <name type="scientific">uncultured spirochete</name>
    <dbReference type="NCBI Taxonomy" id="156406"/>
    <lineage>
        <taxon>Bacteria</taxon>
        <taxon>Pseudomonadati</taxon>
        <taxon>Spirochaetota</taxon>
        <taxon>Spirochaetia</taxon>
        <taxon>Spirochaetales</taxon>
        <taxon>environmental samples</taxon>
    </lineage>
</organism>
<evidence type="ECO:0000256" key="4">
    <source>
        <dbReference type="ARBA" id="ARBA00023014"/>
    </source>
</evidence>
<evidence type="ECO:0000259" key="6">
    <source>
        <dbReference type="PROSITE" id="PS51379"/>
    </source>
</evidence>
<evidence type="ECO:0000313" key="7">
    <source>
        <dbReference type="EMBL" id="SLM13887.1"/>
    </source>
</evidence>
<dbReference type="GO" id="GO:0008616">
    <property type="term" value="P:tRNA queuosine(34) biosynthetic process"/>
    <property type="evidence" value="ECO:0007669"/>
    <property type="project" value="InterPro"/>
</dbReference>
<evidence type="ECO:0000256" key="1">
    <source>
        <dbReference type="ARBA" id="ARBA00022485"/>
    </source>
</evidence>
<keyword evidence="2" id="KW-0479">Metal-binding</keyword>
<dbReference type="Pfam" id="PF13484">
    <property type="entry name" value="Fer4_16"/>
    <property type="match status" value="1"/>
</dbReference>
<feature type="compositionally biased region" description="Polar residues" evidence="5">
    <location>
        <begin position="62"/>
        <end position="77"/>
    </location>
</feature>
<evidence type="ECO:0000256" key="5">
    <source>
        <dbReference type="SAM" id="MobiDB-lite"/>
    </source>
</evidence>
<dbReference type="GO" id="GO:0046872">
    <property type="term" value="F:metal ion binding"/>
    <property type="evidence" value="ECO:0007669"/>
    <property type="project" value="UniProtKB-KW"/>
</dbReference>
<dbReference type="GO" id="GO:0051539">
    <property type="term" value="F:4 iron, 4 sulfur cluster binding"/>
    <property type="evidence" value="ECO:0007669"/>
    <property type="project" value="UniProtKB-KW"/>
</dbReference>
<dbReference type="PROSITE" id="PS00198">
    <property type="entry name" value="4FE4S_FER_1"/>
    <property type="match status" value="1"/>
</dbReference>
<name>A0A3P3XJN5_9SPIR</name>
<keyword evidence="3" id="KW-0408">Iron</keyword>
<dbReference type="PANTHER" id="PTHR30002">
    <property type="entry name" value="EPOXYQUEUOSINE REDUCTASE"/>
    <property type="match status" value="1"/>
</dbReference>
<keyword evidence="1" id="KW-0004">4Fe-4S</keyword>
<proteinExistence type="predicted"/>
<reference evidence="7" key="1">
    <citation type="submission" date="2017-02" db="EMBL/GenBank/DDBJ databases">
        <authorList>
            <person name="Regsiter A."/>
            <person name="William W."/>
        </authorList>
    </citation>
    <scope>NUCLEOTIDE SEQUENCE</scope>
    <source>
        <strain evidence="7">Bib</strain>
    </source>
</reference>
<keyword evidence="4" id="KW-0411">Iron-sulfur</keyword>
<dbReference type="GO" id="GO:0052693">
    <property type="term" value="F:epoxyqueuosine reductase activity"/>
    <property type="evidence" value="ECO:0007669"/>
    <property type="project" value="TreeGrafter"/>
</dbReference>
<dbReference type="SUPFAM" id="SSF46548">
    <property type="entry name" value="alpha-helical ferredoxin"/>
    <property type="match status" value="1"/>
</dbReference>
<dbReference type="AlphaFoldDB" id="A0A3P3XJN5"/>
<sequence>MVLEGGVGRWYAEALLRSAASQHFFSFAILRKEEWVRVFRVQGVAEEEGGAHVDEGAPESGAQKSQNAPDSGSASQNSENLWARYQLDSAGAMLVVALRYAPDVEPESDEERAVRGLPPLPIAKEGRPAAAVGRFARANWYRETIARLADCVKSISDEARARGLPVFAPREWHRFSNSRFPEKALAVAAGLGTIGRNGLLIAQRTGNAEASDSGCAETSSWPLWSSAVVLGLMLLPFDIGKEAGTLHDEPIMPLALCGTCQRCIDACPTGALALAELPRYERARCIQNYTSGAGPLPEDIEAAWGNQLYGCDICLEACPYFKPNSEACTALGRIGGAFDAAFIAAMSEAELRAVFKGSALDQKWIAPEALRRNVAIVASLFIGKSSDVPSRLL</sequence>
<dbReference type="PROSITE" id="PS51379">
    <property type="entry name" value="4FE4S_FER_2"/>
    <property type="match status" value="1"/>
</dbReference>
<protein>
    <recommendedName>
        <fullName evidence="6">4Fe-4S ferredoxin-type domain-containing protein</fullName>
    </recommendedName>
</protein>
<dbReference type="Gene3D" id="3.30.70.20">
    <property type="match status" value="1"/>
</dbReference>